<reference evidence="1 2" key="1">
    <citation type="submission" date="2023-07" db="EMBL/GenBank/DDBJ databases">
        <title>Genomic Encyclopedia of Type Strains, Phase IV (KMG-IV): sequencing the most valuable type-strain genomes for metagenomic binning, comparative biology and taxonomic classification.</title>
        <authorList>
            <person name="Goeker M."/>
        </authorList>
    </citation>
    <scope>NUCLEOTIDE SEQUENCE [LARGE SCALE GENOMIC DNA]</scope>
    <source>
        <strain evidence="1 2">DSM 20694</strain>
    </source>
</reference>
<evidence type="ECO:0000313" key="1">
    <source>
        <dbReference type="EMBL" id="MDQ0149153.1"/>
    </source>
</evidence>
<accession>A0ABT9US78</accession>
<protein>
    <submittedName>
        <fullName evidence="1">Zn finger protein HypA/HybF involved in hydrogenase expression</fullName>
    </submittedName>
</protein>
<dbReference type="EMBL" id="JAUSUF010000002">
    <property type="protein sequence ID" value="MDQ0149153.1"/>
    <property type="molecule type" value="Genomic_DNA"/>
</dbReference>
<name>A0ABT9US78_9FIRM</name>
<comment type="caution">
    <text evidence="1">The sequence shown here is derived from an EMBL/GenBank/DDBJ whole genome shotgun (WGS) entry which is preliminary data.</text>
</comment>
<evidence type="ECO:0000313" key="2">
    <source>
        <dbReference type="Proteomes" id="UP001228504"/>
    </source>
</evidence>
<sequence>MCLTSHTFLGNEEFSINCPNCLETVNVKANQLNNNIICPSCCKIINLKIDDTEDSITEE</sequence>
<keyword evidence="2" id="KW-1185">Reference proteome</keyword>
<proteinExistence type="predicted"/>
<gene>
    <name evidence="1" type="ORF">J2S18_001083</name>
</gene>
<dbReference type="Proteomes" id="UP001228504">
    <property type="component" value="Unassembled WGS sequence"/>
</dbReference>
<organism evidence="1 2">
    <name type="scientific">Eubacterium multiforme</name>
    <dbReference type="NCBI Taxonomy" id="83339"/>
    <lineage>
        <taxon>Bacteria</taxon>
        <taxon>Bacillati</taxon>
        <taxon>Bacillota</taxon>
        <taxon>Clostridia</taxon>
        <taxon>Eubacteriales</taxon>
        <taxon>Eubacteriaceae</taxon>
        <taxon>Eubacterium</taxon>
    </lineage>
</organism>